<evidence type="ECO:0000313" key="4">
    <source>
        <dbReference type="EMBL" id="AAP53455.2"/>
    </source>
</evidence>
<dbReference type="AlphaFoldDB" id="Q7XF75"/>
<evidence type="ECO:0000313" key="5">
    <source>
        <dbReference type="EMBL" id="BAG94679.1"/>
    </source>
</evidence>
<reference evidence="5" key="2">
    <citation type="journal article" date="2003" name="Science">
        <title>Collection, Mapping, and Annotation of Over 28,000 cDNA Clones from japonica Rice.</title>
        <authorList>
            <person name="Kikuchi S."/>
            <person name="Satoh K."/>
            <person name="Nagata T."/>
            <person name="Kawagashira N."/>
            <person name="Doi K."/>
            <person name="Kishimoto N."/>
            <person name="Yazaki J."/>
            <person name="Ishikawa M."/>
            <person name="Yamada H."/>
            <person name="Ooka H."/>
            <person name="Hotta I."/>
            <person name="Kojima K."/>
            <person name="Namiki T."/>
            <person name="Ohneda E."/>
            <person name="Yahagi W."/>
            <person name="Suzuki K."/>
            <person name="Li C."/>
            <person name="Ohtsuki K."/>
            <person name="Shishiki T."/>
            <person name="Otomo Y."/>
            <person name="Murakami K."/>
            <person name="Iida Y."/>
            <person name="Sugano S."/>
            <person name="Fujimura T."/>
            <person name="Suzuki Y."/>
            <person name="Tsunoda Y."/>
            <person name="Kurosaki T."/>
            <person name="Kodama T."/>
            <person name="Masuda H."/>
            <person name="Kobayashi M."/>
            <person name="Xie Q."/>
            <person name="Lu M."/>
            <person name="Narikawa R."/>
            <person name="Sugiyama A."/>
            <person name="Mizuno K."/>
            <person name="Yokomizo S."/>
            <person name="Niikura J."/>
            <person name="Ikeda R."/>
            <person name="Ishibiki J."/>
            <person name="Kawamata M."/>
            <person name="Yoshimura A."/>
            <person name="Miura J."/>
            <person name="Kusumegi T."/>
            <person name="Oka M."/>
            <person name="Ryu R."/>
            <person name="Ueda M."/>
            <person name="Matsubara K."/>
            <person name="Kawai J."/>
            <person name="Carninci P."/>
            <person name="Adachi J."/>
            <person name="Aizawa K."/>
            <person name="Arakawa T."/>
            <person name="Fukuda S."/>
            <person name="Hara A."/>
            <person name="Hashidume W."/>
            <person name="Hayatsu N."/>
            <person name="Imotani K."/>
            <person name="Ishii Y."/>
            <person name="Itoh M."/>
            <person name="Kagawa I."/>
            <person name="Kondo S."/>
            <person name="Konno H."/>
            <person name="Miyazaki A."/>
            <person name="Osato N."/>
            <person name="Ota Y."/>
            <person name="Saito R."/>
            <person name="Sasaki D."/>
            <person name="Sato K."/>
            <person name="Shibata K."/>
            <person name="Shinagawa A."/>
            <person name="Shiraki T."/>
            <person name="Yoshino M."/>
            <person name="Hayashizaki Y."/>
        </authorList>
    </citation>
    <scope>NUCLEOTIDE SEQUENCE</scope>
</reference>
<dbReference type="PANTHER" id="PTHR31669">
    <property type="entry name" value="PROTEIN FAR1-RELATED SEQUENCE 10-RELATED"/>
    <property type="match status" value="1"/>
</dbReference>
<evidence type="ECO:0000259" key="3">
    <source>
        <dbReference type="PROSITE" id="PS50966"/>
    </source>
</evidence>
<dbReference type="PROSITE" id="PS50966">
    <property type="entry name" value="ZF_SWIM"/>
    <property type="match status" value="1"/>
</dbReference>
<comment type="subcellular location">
    <subcellularLocation>
        <location evidence="2">Nucleus</location>
    </subcellularLocation>
</comment>
<reference evidence="4" key="1">
    <citation type="journal article" date="2003" name="Science">
        <title>In-depth view of structure, activity, and evolution of rice chromosome 10.</title>
        <authorList>
            <consortium name="Rice Chromosome 10 Sequencing Consortium"/>
        </authorList>
    </citation>
    <scope>NUCLEOTIDE SEQUENCE [LARGE SCALE GENOMIC DNA]</scope>
</reference>
<name>Q7XF75_ORYSJ</name>
<dbReference type="Pfam" id="PF10551">
    <property type="entry name" value="MULE"/>
    <property type="match status" value="1"/>
</dbReference>
<dbReference type="GO" id="GO:0005634">
    <property type="term" value="C:nucleus"/>
    <property type="evidence" value="ECO:0007669"/>
    <property type="project" value="UniProtKB-SubCell"/>
</dbReference>
<comment type="function">
    <text evidence="2">Putative transcription activator involved in regulating light control of development.</text>
</comment>
<feature type="domain" description="SWIM-type" evidence="3">
    <location>
        <begin position="366"/>
        <end position="402"/>
    </location>
</feature>
<evidence type="ECO:0000256" key="1">
    <source>
        <dbReference type="PROSITE-ProRule" id="PRU00325"/>
    </source>
</evidence>
<dbReference type="EMBL" id="AK100608">
    <property type="protein sequence ID" value="BAG94679.1"/>
    <property type="molecule type" value="mRNA"/>
</dbReference>
<comment type="similarity">
    <text evidence="2">Belongs to the FHY3/FAR1 family.</text>
</comment>
<dbReference type="HOGENOM" id="CLU_008459_12_2_1"/>
<dbReference type="GO" id="GO:0008270">
    <property type="term" value="F:zinc ion binding"/>
    <property type="evidence" value="ECO:0007669"/>
    <property type="project" value="UniProtKB-UniRule"/>
</dbReference>
<organism evidence="4">
    <name type="scientific">Oryza sativa subsp. japonica</name>
    <name type="common">Rice</name>
    <dbReference type="NCBI Taxonomy" id="39947"/>
    <lineage>
        <taxon>Eukaryota</taxon>
        <taxon>Viridiplantae</taxon>
        <taxon>Streptophyta</taxon>
        <taxon>Embryophyta</taxon>
        <taxon>Tracheophyta</taxon>
        <taxon>Spermatophyta</taxon>
        <taxon>Magnoliopsida</taxon>
        <taxon>Liliopsida</taxon>
        <taxon>Poales</taxon>
        <taxon>Poaceae</taxon>
        <taxon>BOP clade</taxon>
        <taxon>Oryzoideae</taxon>
        <taxon>Oryzeae</taxon>
        <taxon>Oryzinae</taxon>
        <taxon>Oryza</taxon>
        <taxon>Oryza sativa</taxon>
    </lineage>
</organism>
<dbReference type="GO" id="GO:0006355">
    <property type="term" value="P:regulation of DNA-templated transcription"/>
    <property type="evidence" value="ECO:0007669"/>
    <property type="project" value="UniProtKB-UniRule"/>
</dbReference>
<keyword evidence="2" id="KW-0539">Nucleus</keyword>
<dbReference type="EMBL" id="DP000086">
    <property type="protein sequence ID" value="AAP53455.2"/>
    <property type="molecule type" value="Genomic_DNA"/>
</dbReference>
<proteinExistence type="evidence at transcript level"/>
<reference evidence="4" key="3">
    <citation type="submission" date="2003-05" db="EMBL/GenBank/DDBJ databases">
        <authorList>
            <person name="Buell C.R."/>
            <person name="Wing R.A."/>
            <person name="McCombie W.R."/>
            <person name="Messing J."/>
            <person name="Yuan Q."/>
            <person name="Ouyang S."/>
        </authorList>
    </citation>
    <scope>NUCLEOTIDE SEQUENCE</scope>
</reference>
<accession>Q7XF75</accession>
<dbReference type="InterPro" id="IPR007527">
    <property type="entry name" value="Znf_SWIM"/>
</dbReference>
<dbReference type="PANTHER" id="PTHR31669:SF217">
    <property type="entry name" value="PROTEIN FAR1-RELATED SEQUENCE"/>
    <property type="match status" value="1"/>
</dbReference>
<dbReference type="InterPro" id="IPR031052">
    <property type="entry name" value="FHY3/FAR1"/>
</dbReference>
<keyword evidence="2" id="KW-0479">Metal-binding</keyword>
<sequence>MHEGQENVPFTSPDVEIRRAANKRAEMADDINKLFAFFSECKMQNSKFYWDMQLDEDGVVKNIFWSHASSQAEYADFGDAVTLDTTYKTNIYGMSLAMFVGASHHIQDTLFGCALLRDKKIESFEWLFKTFKNCMEDCPSPRCVLTDQDNVIAVAITNVFPKTIHRLCRWLILKNHSEALNILYARDDRIESELLLCVNQTYTPQEFENAWSWFIDEFDLQDSVTLQNLYEIRHRWIPALFKKDYCGRMTSTQQSESVNKLAKRNFVDHQTNLHSFARRMLDIIISREAKEAAETRACLGMPITKTRWSFVVQMSRVYTRAVFKLFEEALDDCTAFRIDMDIGNTNRWIVLDMEHSEKHDWCQLQFKVLADVQKGRYECECKQWEHTGLLCTHLLRTFIHAQVEKIPPQYVL</sequence>
<protein>
    <recommendedName>
        <fullName evidence="2">Protein FAR1-RELATED SEQUENCE</fullName>
    </recommendedName>
</protein>
<evidence type="ECO:0000256" key="2">
    <source>
        <dbReference type="RuleBase" id="RU367018"/>
    </source>
</evidence>
<reference evidence="4" key="4">
    <citation type="submission" date="2006-07" db="EMBL/GenBank/DDBJ databases">
        <authorList>
            <person name="Buell R."/>
        </authorList>
    </citation>
    <scope>NUCLEOTIDE SEQUENCE</scope>
</reference>
<keyword evidence="1 2" id="KW-0863">Zinc-finger</keyword>
<dbReference type="OrthoDB" id="685074at2759"/>
<keyword evidence="2" id="KW-0862">Zinc</keyword>
<gene>
    <name evidence="4" type="ordered locus">LOC_Os10g24020</name>
</gene>
<dbReference type="InterPro" id="IPR018289">
    <property type="entry name" value="MULE_transposase_dom"/>
</dbReference>